<dbReference type="Proteomes" id="UP000069205">
    <property type="component" value="Chromosome"/>
</dbReference>
<organism evidence="4 5">
    <name type="scientific">Nitrospira moscoviensis</name>
    <dbReference type="NCBI Taxonomy" id="42253"/>
    <lineage>
        <taxon>Bacteria</taxon>
        <taxon>Pseudomonadati</taxon>
        <taxon>Nitrospirota</taxon>
        <taxon>Nitrospiria</taxon>
        <taxon>Nitrospirales</taxon>
        <taxon>Nitrospiraceae</taxon>
        <taxon>Nitrospira</taxon>
    </lineage>
</organism>
<proteinExistence type="predicted"/>
<dbReference type="InterPro" id="IPR037873">
    <property type="entry name" value="BamE-like"/>
</dbReference>
<name>A0A0K2G6X8_NITMO</name>
<dbReference type="PROSITE" id="PS51257">
    <property type="entry name" value="PROKAR_LIPOPROTEIN"/>
    <property type="match status" value="1"/>
</dbReference>
<keyword evidence="1" id="KW-0732">Signal</keyword>
<dbReference type="Pfam" id="PF04355">
    <property type="entry name" value="BamE"/>
    <property type="match status" value="1"/>
</dbReference>
<keyword evidence="2" id="KW-0472">Membrane</keyword>
<keyword evidence="5" id="KW-1185">Reference proteome</keyword>
<dbReference type="KEGG" id="nmv:NITMOv2_0246"/>
<gene>
    <name evidence="4" type="ORF">NITMOv2_0246</name>
</gene>
<dbReference type="PATRIC" id="fig|42253.5.peg.238"/>
<accession>A0A0K2G6X8</accession>
<dbReference type="InterPro" id="IPR007450">
    <property type="entry name" value="BamE_dom"/>
</dbReference>
<evidence type="ECO:0000259" key="3">
    <source>
        <dbReference type="Pfam" id="PF04355"/>
    </source>
</evidence>
<protein>
    <recommendedName>
        <fullName evidence="3">Outer membrane protein assembly factor BamE domain-containing protein</fullName>
    </recommendedName>
</protein>
<sequence length="125" mass="13933">MSGAKTLIGLLVLLVLTQGCAFVRGTYGEEVNQGDVTAIKKGVSTRADVAAVLGAPDKIVEANDHEIHHYYRFDVKSGFVLFFSRTNIKSEDVFVIYDKAGIVEEVLVGRKKPPLEFQFWPFDWP</sequence>
<reference evidence="4 5" key="1">
    <citation type="journal article" date="2015" name="Proc. Natl. Acad. Sci. U.S.A.">
        <title>Expanded metabolic versatility of ubiquitous nitrite-oxidizing bacteria from the genus Nitrospira.</title>
        <authorList>
            <person name="Koch H."/>
            <person name="Lucker S."/>
            <person name="Albertsen M."/>
            <person name="Kitzinger K."/>
            <person name="Herbold C."/>
            <person name="Spieck E."/>
            <person name="Nielsen P.H."/>
            <person name="Wagner M."/>
            <person name="Daims H."/>
        </authorList>
    </citation>
    <scope>NUCLEOTIDE SEQUENCE [LARGE SCALE GENOMIC DNA]</scope>
    <source>
        <strain evidence="4 5">NSP M-1</strain>
    </source>
</reference>
<dbReference type="Gene3D" id="3.30.1450.10">
    <property type="match status" value="1"/>
</dbReference>
<dbReference type="AlphaFoldDB" id="A0A0K2G6X8"/>
<dbReference type="STRING" id="42253.NITMOv2_0246"/>
<dbReference type="EMBL" id="CP011801">
    <property type="protein sequence ID" value="ALA56685.1"/>
    <property type="molecule type" value="Genomic_DNA"/>
</dbReference>
<feature type="domain" description="Outer membrane protein assembly factor BamE" evidence="3">
    <location>
        <begin position="28"/>
        <end position="104"/>
    </location>
</feature>
<dbReference type="RefSeq" id="WP_053378134.1">
    <property type="nucleotide sequence ID" value="NZ_CP011801.1"/>
</dbReference>
<evidence type="ECO:0000313" key="4">
    <source>
        <dbReference type="EMBL" id="ALA56685.1"/>
    </source>
</evidence>
<evidence type="ECO:0000256" key="1">
    <source>
        <dbReference type="ARBA" id="ARBA00022729"/>
    </source>
</evidence>
<dbReference type="OrthoDB" id="9791151at2"/>
<evidence type="ECO:0000313" key="5">
    <source>
        <dbReference type="Proteomes" id="UP000069205"/>
    </source>
</evidence>
<dbReference type="GO" id="GO:0019867">
    <property type="term" value="C:outer membrane"/>
    <property type="evidence" value="ECO:0007669"/>
    <property type="project" value="InterPro"/>
</dbReference>
<evidence type="ECO:0000256" key="2">
    <source>
        <dbReference type="ARBA" id="ARBA00023136"/>
    </source>
</evidence>